<dbReference type="GeneID" id="55661079"/>
<evidence type="ECO:0000313" key="2">
    <source>
        <dbReference type="EMBL" id="AVZ77122.1"/>
    </source>
</evidence>
<dbReference type="Proteomes" id="UP000244201">
    <property type="component" value="Chromosome"/>
</dbReference>
<keyword evidence="3" id="KW-1185">Reference proteome</keyword>
<accession>A0A2R4TDB9</accession>
<sequence>MTESSGVVHDLDANGVVELRFELRQPDWQDAFRGRAQVPQGAKARLLGLLGPLLLVAAVFILSGNGLVAGATFCGLLLGLPLRRGIVAARQARAGAPLGPWTATVADSGDGIRFAGTDMEVRRGWGSLGGYVETAAGFVLLAPAPHSLVVLYLPKRALSAPVGIDRLRAILDRRLHRYGRYAARH</sequence>
<organism evidence="2 3">
    <name type="scientific">Streptomyces lunaelactis</name>
    <dbReference type="NCBI Taxonomy" id="1535768"/>
    <lineage>
        <taxon>Bacteria</taxon>
        <taxon>Bacillati</taxon>
        <taxon>Actinomycetota</taxon>
        <taxon>Actinomycetes</taxon>
        <taxon>Kitasatosporales</taxon>
        <taxon>Streptomycetaceae</taxon>
        <taxon>Streptomyces</taxon>
    </lineage>
</organism>
<keyword evidence="1" id="KW-0812">Transmembrane</keyword>
<dbReference type="EMBL" id="CP026304">
    <property type="protein sequence ID" value="AVZ77122.1"/>
    <property type="molecule type" value="Genomic_DNA"/>
</dbReference>
<keyword evidence="1" id="KW-1133">Transmembrane helix</keyword>
<dbReference type="KEGG" id="slk:SLUN_38260"/>
<dbReference type="AlphaFoldDB" id="A0A2R4TDB9"/>
<name>A0A2R4TDB9_9ACTN</name>
<keyword evidence="1" id="KW-0472">Membrane</keyword>
<evidence type="ECO:0000313" key="3">
    <source>
        <dbReference type="Proteomes" id="UP000244201"/>
    </source>
</evidence>
<evidence type="ECO:0008006" key="4">
    <source>
        <dbReference type="Google" id="ProtNLM"/>
    </source>
</evidence>
<proteinExistence type="predicted"/>
<reference evidence="2 3" key="1">
    <citation type="submission" date="2018-01" db="EMBL/GenBank/DDBJ databases">
        <title>Complete genome sequence of Streptomyces lunaelactis MM109T, a Ferroverdin A producer isolated from cave moonmilk deposits.</title>
        <authorList>
            <person name="Naome A."/>
            <person name="Martinet L."/>
            <person name="Maciejewska M."/>
            <person name="Anderssen S."/>
            <person name="Adam D."/>
            <person name="Tenconi E."/>
            <person name="Deflandre B."/>
            <person name="Arguelles-Arias A."/>
            <person name="Calusinska M."/>
            <person name="Copieters W."/>
            <person name="Karim L."/>
            <person name="Hanikenne M."/>
            <person name="Baurain D."/>
            <person name="van Wezel G."/>
            <person name="Smargiasso N."/>
            <person name="de Pauw E."/>
            <person name="Delfosse P."/>
            <person name="Rigali S."/>
        </authorList>
    </citation>
    <scope>NUCLEOTIDE SEQUENCE [LARGE SCALE GENOMIC DNA]</scope>
    <source>
        <strain evidence="2 3">MM109</strain>
    </source>
</reference>
<gene>
    <name evidence="2" type="ORF">SLUN_38260</name>
</gene>
<dbReference type="OrthoDB" id="4245676at2"/>
<dbReference type="RefSeq" id="WP_108154412.1">
    <property type="nucleotide sequence ID" value="NZ_CP026304.1"/>
</dbReference>
<protein>
    <recommendedName>
        <fullName evidence="4">YcxB-like protein domain-containing protein</fullName>
    </recommendedName>
</protein>
<evidence type="ECO:0000256" key="1">
    <source>
        <dbReference type="SAM" id="Phobius"/>
    </source>
</evidence>
<feature type="transmembrane region" description="Helical" evidence="1">
    <location>
        <begin position="53"/>
        <end position="80"/>
    </location>
</feature>